<evidence type="ECO:0000313" key="1">
    <source>
        <dbReference type="EMBL" id="RSO54751.1"/>
    </source>
</evidence>
<dbReference type="NCBIfam" id="NF041811">
    <property type="entry name" value="Avs1c"/>
    <property type="match status" value="1"/>
</dbReference>
<name>A0A3R9RRD7_9GAMM</name>
<dbReference type="AlphaFoldDB" id="A0A3R9RRD7"/>
<organism evidence="1 2">
    <name type="scientific">Acinetobacter lactucae</name>
    <dbReference type="NCBI Taxonomy" id="1785128"/>
    <lineage>
        <taxon>Bacteria</taxon>
        <taxon>Pseudomonadati</taxon>
        <taxon>Pseudomonadota</taxon>
        <taxon>Gammaproteobacteria</taxon>
        <taxon>Moraxellales</taxon>
        <taxon>Moraxellaceae</taxon>
        <taxon>Acinetobacter</taxon>
        <taxon>Acinetobacter calcoaceticus/baumannii complex</taxon>
    </lineage>
</organism>
<accession>A0A3R9RRD7</accession>
<reference evidence="1 2" key="1">
    <citation type="submission" date="2018-10" db="EMBL/GenBank/DDBJ databases">
        <title>GWAS and RNA-Seq identify cryptic mechanisms of antimicrobial resistance in Acinetobacter baumannii.</title>
        <authorList>
            <person name="Sahl J.W."/>
        </authorList>
    </citation>
    <scope>NUCLEOTIDE SEQUENCE [LARGE SCALE GENOMIC DNA]</scope>
    <source>
        <strain evidence="1 2">TG41018</strain>
    </source>
</reference>
<sequence>MERMVTPTTRAEFEYRFHLLKDKMENGKFHVHRGVSLEGLRKIRSLPNGRIDFLSVDEQARVTVNTMAQMQNINFQKLLEESEK</sequence>
<proteinExistence type="predicted"/>
<gene>
    <name evidence="1" type="ORF">EA756_14750</name>
</gene>
<dbReference type="Proteomes" id="UP000276905">
    <property type="component" value="Unassembled WGS sequence"/>
</dbReference>
<protein>
    <submittedName>
        <fullName evidence="1">Uncharacterized protein</fullName>
    </submittedName>
</protein>
<evidence type="ECO:0000313" key="2">
    <source>
        <dbReference type="Proteomes" id="UP000276905"/>
    </source>
</evidence>
<dbReference type="EMBL" id="RFES01000010">
    <property type="protein sequence ID" value="RSO54751.1"/>
    <property type="molecule type" value="Genomic_DNA"/>
</dbReference>
<comment type="caution">
    <text evidence="1">The sequence shown here is derived from an EMBL/GenBank/DDBJ whole genome shotgun (WGS) entry which is preliminary data.</text>
</comment>
<dbReference type="RefSeq" id="WP_125699534.1">
    <property type="nucleotide sequence ID" value="NZ_RFES01000010.1"/>
</dbReference>